<dbReference type="GO" id="GO:0005730">
    <property type="term" value="C:nucleolus"/>
    <property type="evidence" value="ECO:0007669"/>
    <property type="project" value="TreeGrafter"/>
</dbReference>
<sequence>MAEEKREQHGVALDSDSDPLVSSRKRARSPEHHQSQDETISSDAQPQSELDKTIIKRCKQAKKILSHYTSGNLPLVFKLVRDVKLWEEALYLTETQNWSDDAMCQVTRVFSSQMGKLKLQIFYKNVLLPLVRGNITKNRRLNFPLDQTYWLLKESLSRPAAFSKGFLFPLCQSGTCSFDEAVIIGSIIQTVCIPPMQLSYALHSLAEMDYCSATSYFIKLLLDKSDALCRRAFDAVLMHFMSFIEKETIMPVIWHQSLLSFVQRYKNELKRKDKYNLRRLMQNQKHDLITPEIKLELKNGHDPIEWEDDAGYPRKA</sequence>
<proteinExistence type="inferred from homology"/>
<evidence type="ECO:0000313" key="3">
    <source>
        <dbReference type="EMBL" id="KAJ3690030.1"/>
    </source>
</evidence>
<evidence type="ECO:0000256" key="1">
    <source>
        <dbReference type="ARBA" id="ARBA00007114"/>
    </source>
</evidence>
<gene>
    <name evidence="3" type="ORF">LUZ61_019194</name>
</gene>
<name>A0AAD6EMK6_9POAL</name>
<evidence type="ECO:0008006" key="5">
    <source>
        <dbReference type="Google" id="ProtNLM"/>
    </source>
</evidence>
<dbReference type="PANTHER" id="PTHR12821:SF0">
    <property type="entry name" value="BYSTIN"/>
    <property type="match status" value="1"/>
</dbReference>
<dbReference type="Pfam" id="PF05291">
    <property type="entry name" value="Bystin"/>
    <property type="match status" value="1"/>
</dbReference>
<protein>
    <recommendedName>
        <fullName evidence="5">Bystin</fullName>
    </recommendedName>
</protein>
<accession>A0AAD6EMK6</accession>
<dbReference type="GO" id="GO:0006364">
    <property type="term" value="P:rRNA processing"/>
    <property type="evidence" value="ECO:0007669"/>
    <property type="project" value="TreeGrafter"/>
</dbReference>
<feature type="compositionally biased region" description="Polar residues" evidence="2">
    <location>
        <begin position="37"/>
        <end position="48"/>
    </location>
</feature>
<dbReference type="AlphaFoldDB" id="A0AAD6EMK6"/>
<feature type="region of interest" description="Disordered" evidence="2">
    <location>
        <begin position="1"/>
        <end position="48"/>
    </location>
</feature>
<evidence type="ECO:0000256" key="2">
    <source>
        <dbReference type="SAM" id="MobiDB-lite"/>
    </source>
</evidence>
<dbReference type="GO" id="GO:0030688">
    <property type="term" value="C:preribosome, small subunit precursor"/>
    <property type="evidence" value="ECO:0007669"/>
    <property type="project" value="TreeGrafter"/>
</dbReference>
<dbReference type="InterPro" id="IPR007955">
    <property type="entry name" value="Bystin"/>
</dbReference>
<reference evidence="3 4" key="1">
    <citation type="journal article" date="2022" name="Cell">
        <title>Repeat-based holocentromeres influence genome architecture and karyotype evolution.</title>
        <authorList>
            <person name="Hofstatter P.G."/>
            <person name="Thangavel G."/>
            <person name="Lux T."/>
            <person name="Neumann P."/>
            <person name="Vondrak T."/>
            <person name="Novak P."/>
            <person name="Zhang M."/>
            <person name="Costa L."/>
            <person name="Castellani M."/>
            <person name="Scott A."/>
            <person name="Toegelov H."/>
            <person name="Fuchs J."/>
            <person name="Mata-Sucre Y."/>
            <person name="Dias Y."/>
            <person name="Vanzela A.L.L."/>
            <person name="Huettel B."/>
            <person name="Almeida C.C.S."/>
            <person name="Simkova H."/>
            <person name="Souza G."/>
            <person name="Pedrosa-Harand A."/>
            <person name="Macas J."/>
            <person name="Mayer K.F.X."/>
            <person name="Houben A."/>
            <person name="Marques A."/>
        </authorList>
    </citation>
    <scope>NUCLEOTIDE SEQUENCE [LARGE SCALE GENOMIC DNA]</scope>
    <source>
        <strain evidence="3">RhyTen1mFocal</strain>
    </source>
</reference>
<dbReference type="GO" id="GO:0030515">
    <property type="term" value="F:snoRNA binding"/>
    <property type="evidence" value="ECO:0007669"/>
    <property type="project" value="TreeGrafter"/>
</dbReference>
<organism evidence="3 4">
    <name type="scientific">Rhynchospora tenuis</name>
    <dbReference type="NCBI Taxonomy" id="198213"/>
    <lineage>
        <taxon>Eukaryota</taxon>
        <taxon>Viridiplantae</taxon>
        <taxon>Streptophyta</taxon>
        <taxon>Embryophyta</taxon>
        <taxon>Tracheophyta</taxon>
        <taxon>Spermatophyta</taxon>
        <taxon>Magnoliopsida</taxon>
        <taxon>Liliopsida</taxon>
        <taxon>Poales</taxon>
        <taxon>Cyperaceae</taxon>
        <taxon>Cyperoideae</taxon>
        <taxon>Rhynchosporeae</taxon>
        <taxon>Rhynchospora</taxon>
    </lineage>
</organism>
<comment type="caution">
    <text evidence="3">The sequence shown here is derived from an EMBL/GenBank/DDBJ whole genome shotgun (WGS) entry which is preliminary data.</text>
</comment>
<dbReference type="EMBL" id="JAMRDG010000002">
    <property type="protein sequence ID" value="KAJ3690030.1"/>
    <property type="molecule type" value="Genomic_DNA"/>
</dbReference>
<dbReference type="GO" id="GO:0005737">
    <property type="term" value="C:cytoplasm"/>
    <property type="evidence" value="ECO:0007669"/>
    <property type="project" value="TreeGrafter"/>
</dbReference>
<dbReference type="Gene3D" id="1.25.40.480">
    <property type="match status" value="1"/>
</dbReference>
<keyword evidence="4" id="KW-1185">Reference proteome</keyword>
<evidence type="ECO:0000313" key="4">
    <source>
        <dbReference type="Proteomes" id="UP001210211"/>
    </source>
</evidence>
<dbReference type="Proteomes" id="UP001210211">
    <property type="component" value="Unassembled WGS sequence"/>
</dbReference>
<comment type="similarity">
    <text evidence="1">Belongs to the bystin family.</text>
</comment>
<dbReference type="PANTHER" id="PTHR12821">
    <property type="entry name" value="BYSTIN"/>
    <property type="match status" value="1"/>
</dbReference>